<gene>
    <name evidence="1" type="ORF">H9763_00895</name>
</gene>
<sequence length="136" mass="15406">MPKISTRVTFNKSAAMAQIRAANDQALTALGFQALQDANRFVPVDQGGLKDSSLTNSDRDAHDMKFVLRWETPYARYLWHGKVMRGTAKNRTYGPDELDFTGKLAQKEWAKHAKEVYGEEWKALYQAALKAALRSR</sequence>
<accession>A0A9D2MQZ0</accession>
<dbReference type="InterPro" id="IPR021080">
    <property type="entry name" value="Minor_capsid_protein"/>
</dbReference>
<protein>
    <submittedName>
        <fullName evidence="1">Minor capsid protein</fullName>
    </submittedName>
</protein>
<evidence type="ECO:0000313" key="2">
    <source>
        <dbReference type="Proteomes" id="UP000886883"/>
    </source>
</evidence>
<dbReference type="Pfam" id="PF11114">
    <property type="entry name" value="Minor_capsid_2"/>
    <property type="match status" value="1"/>
</dbReference>
<reference evidence="1" key="1">
    <citation type="journal article" date="2021" name="PeerJ">
        <title>Extensive microbial diversity within the chicken gut microbiome revealed by metagenomics and culture.</title>
        <authorList>
            <person name="Gilroy R."/>
            <person name="Ravi A."/>
            <person name="Getino M."/>
            <person name="Pursley I."/>
            <person name="Horton D.L."/>
            <person name="Alikhan N.F."/>
            <person name="Baker D."/>
            <person name="Gharbi K."/>
            <person name="Hall N."/>
            <person name="Watson M."/>
            <person name="Adriaenssens E.M."/>
            <person name="Foster-Nyarko E."/>
            <person name="Jarju S."/>
            <person name="Secka A."/>
            <person name="Antonio M."/>
            <person name="Oren A."/>
            <person name="Chaudhuri R.R."/>
            <person name="La Ragione R."/>
            <person name="Hildebrand F."/>
            <person name="Pallen M.J."/>
        </authorList>
    </citation>
    <scope>NUCLEOTIDE SEQUENCE</scope>
    <source>
        <strain evidence="1">USAMLcec3-2134</strain>
    </source>
</reference>
<dbReference type="AlphaFoldDB" id="A0A9D2MQZ0"/>
<comment type="caution">
    <text evidence="1">The sequence shown here is derived from an EMBL/GenBank/DDBJ whole genome shotgun (WGS) entry which is preliminary data.</text>
</comment>
<proteinExistence type="predicted"/>
<reference evidence="1" key="2">
    <citation type="submission" date="2021-04" db="EMBL/GenBank/DDBJ databases">
        <authorList>
            <person name="Gilroy R."/>
        </authorList>
    </citation>
    <scope>NUCLEOTIDE SEQUENCE</scope>
    <source>
        <strain evidence="1">USAMLcec3-2134</strain>
    </source>
</reference>
<dbReference type="EMBL" id="DWXE01000004">
    <property type="protein sequence ID" value="HJB90010.1"/>
    <property type="molecule type" value="Genomic_DNA"/>
</dbReference>
<dbReference type="Proteomes" id="UP000886883">
    <property type="component" value="Unassembled WGS sequence"/>
</dbReference>
<evidence type="ECO:0000313" key="1">
    <source>
        <dbReference type="EMBL" id="HJB90010.1"/>
    </source>
</evidence>
<organism evidence="1 2">
    <name type="scientific">Candidatus Eisenbergiella merdigallinarum</name>
    <dbReference type="NCBI Taxonomy" id="2838552"/>
    <lineage>
        <taxon>Bacteria</taxon>
        <taxon>Bacillati</taxon>
        <taxon>Bacillota</taxon>
        <taxon>Clostridia</taxon>
        <taxon>Lachnospirales</taxon>
        <taxon>Lachnospiraceae</taxon>
        <taxon>Eisenbergiella</taxon>
    </lineage>
</organism>
<name>A0A9D2MQZ0_9FIRM</name>